<keyword evidence="2" id="KW-1185">Reference proteome</keyword>
<comment type="caution">
    <text evidence="1">The sequence shown here is derived from an EMBL/GenBank/DDBJ whole genome shotgun (WGS) entry which is preliminary data.</text>
</comment>
<accession>A0A3D9SWN5</accession>
<evidence type="ECO:0000313" key="1">
    <source>
        <dbReference type="EMBL" id="REF00363.1"/>
    </source>
</evidence>
<dbReference type="OrthoDB" id="4872000at2"/>
<dbReference type="EMBL" id="QTTT01000001">
    <property type="protein sequence ID" value="REF00363.1"/>
    <property type="molecule type" value="Genomic_DNA"/>
</dbReference>
<dbReference type="RefSeq" id="WP_116025523.1">
    <property type="nucleotide sequence ID" value="NZ_QTTT01000001.1"/>
</dbReference>
<dbReference type="Proteomes" id="UP000256661">
    <property type="component" value="Unassembled WGS sequence"/>
</dbReference>
<reference evidence="1 2" key="1">
    <citation type="submission" date="2018-08" db="EMBL/GenBank/DDBJ databases">
        <title>Sequencing the genomes of 1000 actinobacteria strains.</title>
        <authorList>
            <person name="Klenk H.-P."/>
        </authorList>
    </citation>
    <scope>NUCLEOTIDE SEQUENCE [LARGE SCALE GENOMIC DNA]</scope>
    <source>
        <strain evidence="1 2">DSM 43927</strain>
    </source>
</reference>
<name>A0A3D9SWN5_9ACTN</name>
<evidence type="ECO:0000313" key="2">
    <source>
        <dbReference type="Proteomes" id="UP000256661"/>
    </source>
</evidence>
<proteinExistence type="predicted"/>
<organism evidence="1 2">
    <name type="scientific">Thermomonospora umbrina</name>
    <dbReference type="NCBI Taxonomy" id="111806"/>
    <lineage>
        <taxon>Bacteria</taxon>
        <taxon>Bacillati</taxon>
        <taxon>Actinomycetota</taxon>
        <taxon>Actinomycetes</taxon>
        <taxon>Streptosporangiales</taxon>
        <taxon>Thermomonosporaceae</taxon>
        <taxon>Thermomonospora</taxon>
    </lineage>
</organism>
<sequence>MKRETWTSRDGPVLTAIVDLADEGRVHVSPHDVAERTGFDLRTVELALAALASESPPFFQFTDCTGFGDDIRTIDNIRDVSGHARRTVGTWPTPEVLADRLVAGLQQAADNAEDEEEAGRLRRAGQAVSGLGRDVLVNVLGSALGGG</sequence>
<protein>
    <submittedName>
        <fullName evidence="1">Uncharacterized protein</fullName>
    </submittedName>
</protein>
<dbReference type="AlphaFoldDB" id="A0A3D9SWN5"/>
<gene>
    <name evidence="1" type="ORF">DFJ69_5895</name>
</gene>